<feature type="compositionally biased region" description="Low complexity" evidence="1">
    <location>
        <begin position="16"/>
        <end position="30"/>
    </location>
</feature>
<dbReference type="GeneID" id="70125728"/>
<protein>
    <submittedName>
        <fullName evidence="2">Uncharacterized protein</fullName>
    </submittedName>
</protein>
<comment type="caution">
    <text evidence="2">The sequence shown here is derived from an EMBL/GenBank/DDBJ whole genome shotgun (WGS) entry which is preliminary data.</text>
</comment>
<reference evidence="2" key="1">
    <citation type="journal article" date="2021" name="Nat. Commun.">
        <title>Genetic determinants of endophytism in the Arabidopsis root mycobiome.</title>
        <authorList>
            <person name="Mesny F."/>
            <person name="Miyauchi S."/>
            <person name="Thiergart T."/>
            <person name="Pickel B."/>
            <person name="Atanasova L."/>
            <person name="Karlsson M."/>
            <person name="Huettel B."/>
            <person name="Barry K.W."/>
            <person name="Haridas S."/>
            <person name="Chen C."/>
            <person name="Bauer D."/>
            <person name="Andreopoulos W."/>
            <person name="Pangilinan J."/>
            <person name="LaButti K."/>
            <person name="Riley R."/>
            <person name="Lipzen A."/>
            <person name="Clum A."/>
            <person name="Drula E."/>
            <person name="Henrissat B."/>
            <person name="Kohler A."/>
            <person name="Grigoriev I.V."/>
            <person name="Martin F.M."/>
            <person name="Hacquard S."/>
        </authorList>
    </citation>
    <scope>NUCLEOTIDE SEQUENCE</scope>
    <source>
        <strain evidence="2">MPI-SDFR-AT-0073</strain>
    </source>
</reference>
<keyword evidence="3" id="KW-1185">Reference proteome</keyword>
<evidence type="ECO:0000256" key="1">
    <source>
        <dbReference type="SAM" id="MobiDB-lite"/>
    </source>
</evidence>
<evidence type="ECO:0000313" key="3">
    <source>
        <dbReference type="Proteomes" id="UP000758603"/>
    </source>
</evidence>
<dbReference type="RefSeq" id="XP_045953588.1">
    <property type="nucleotide sequence ID" value="XM_046096836.1"/>
</dbReference>
<proteinExistence type="predicted"/>
<organism evidence="2 3">
    <name type="scientific">Truncatella angustata</name>
    <dbReference type="NCBI Taxonomy" id="152316"/>
    <lineage>
        <taxon>Eukaryota</taxon>
        <taxon>Fungi</taxon>
        <taxon>Dikarya</taxon>
        <taxon>Ascomycota</taxon>
        <taxon>Pezizomycotina</taxon>
        <taxon>Sordariomycetes</taxon>
        <taxon>Xylariomycetidae</taxon>
        <taxon>Amphisphaeriales</taxon>
        <taxon>Sporocadaceae</taxon>
        <taxon>Truncatella</taxon>
    </lineage>
</organism>
<name>A0A9P8UA82_9PEZI</name>
<sequence length="591" mass="65897">MSKSGDIRGFFKKKTSQASSATGAAAFSYTNSVFEVGPHPPDEQTRRISPPAPPSQVLLDLPSSPITPQKKNKPKHKFDMKTLLSHARKDNETEKSARRAEEAKAQAEKDLEPEPDANKMAGEFFSDDEVKGEKLAMALDRTTGDESRPRAYFFGLDEAPRSPPRRQFPRKAVKANPWSILQDASSRRQTIIHGLPTILARRGKELPDELYLWILDEICVEKDLQLRNQYINLATTCLDDMRRLVDEKQLYNMLEKLGGQKHSTIDDKFELSPGLQAPYPSRDWSQLRYFLELLQVMAPNLAHENKMGAIKMLIRLSLDPVISTVAGLQVAYSKAMLALVSALPAPEDQWTNCCENICNYLYTRVDAASQRNMAITLLPASTPRMVELQRRLASEALLGEPNLGARHPDKSVTAQDLFSRLSEPDFQITSSTDFGELNALISLLDITIHDGSHLYRARLFPSVSRTSASSSSTLAPMPTPSSLASPSTTPSPASEAEARAQYDMDVDGLLRRLKVMHDKISDNTLVVKKEAKAAMDGLMKRLNHTVRSRPQPKEDIFEGILVSSKKDNADLPRQKDFMKKWTAAKAARAAE</sequence>
<gene>
    <name evidence="2" type="ORF">BKA67DRAFT_425620</name>
</gene>
<feature type="region of interest" description="Disordered" evidence="1">
    <location>
        <begin position="467"/>
        <end position="498"/>
    </location>
</feature>
<feature type="compositionally biased region" description="Basic and acidic residues" evidence="1">
    <location>
        <begin position="87"/>
        <end position="112"/>
    </location>
</feature>
<dbReference type="AlphaFoldDB" id="A0A9P8UA82"/>
<feature type="region of interest" description="Disordered" evidence="1">
    <location>
        <begin position="1"/>
        <end position="123"/>
    </location>
</feature>
<evidence type="ECO:0000313" key="2">
    <source>
        <dbReference type="EMBL" id="KAH6647074.1"/>
    </source>
</evidence>
<feature type="compositionally biased region" description="Low complexity" evidence="1">
    <location>
        <begin position="467"/>
        <end position="495"/>
    </location>
</feature>
<dbReference type="EMBL" id="JAGPXC010000009">
    <property type="protein sequence ID" value="KAH6647074.1"/>
    <property type="molecule type" value="Genomic_DNA"/>
</dbReference>
<dbReference type="OrthoDB" id="5350396at2759"/>
<dbReference type="Proteomes" id="UP000758603">
    <property type="component" value="Unassembled WGS sequence"/>
</dbReference>
<accession>A0A9P8UA82</accession>